<feature type="domain" description="Peptidase S26" evidence="4">
    <location>
        <begin position="13"/>
        <end position="267"/>
    </location>
</feature>
<keyword evidence="3" id="KW-1133">Transmembrane helix</keyword>
<reference evidence="5 6" key="1">
    <citation type="submission" date="2020-05" db="EMBL/GenBank/DDBJ databases">
        <title>Distinct polysaccharide utilization as determinants for interspecies competition between intestinal Prevotella spp.</title>
        <authorList>
            <person name="Galvez E.J.C."/>
            <person name="Iljazovic A."/>
            <person name="Strowig T."/>
        </authorList>
    </citation>
    <scope>NUCLEOTIDE SEQUENCE [LARGE SCALE GENOMIC DNA]</scope>
    <source>
        <strain evidence="5 6">PROD</strain>
    </source>
</reference>
<keyword evidence="3 5" id="KW-0378">Hydrolase</keyword>
<dbReference type="InterPro" id="IPR036286">
    <property type="entry name" value="LexA/Signal_pep-like_sf"/>
</dbReference>
<keyword evidence="3" id="KW-0472">Membrane</keyword>
<evidence type="ECO:0000313" key="6">
    <source>
        <dbReference type="Proteomes" id="UP001193734"/>
    </source>
</evidence>
<keyword evidence="3" id="KW-0812">Transmembrane</keyword>
<dbReference type="Proteomes" id="UP001193734">
    <property type="component" value="Unassembled WGS sequence"/>
</dbReference>
<dbReference type="PANTHER" id="PTHR43390:SF1">
    <property type="entry name" value="CHLOROPLAST PROCESSING PEPTIDASE"/>
    <property type="match status" value="1"/>
</dbReference>
<dbReference type="EC" id="3.4.21.89" evidence="3"/>
<dbReference type="InterPro" id="IPR000223">
    <property type="entry name" value="Pept_S26A_signal_pept_1"/>
</dbReference>
<sequence length="279" mass="32340">MGKVFRIMLYAITAVPVLYALWLLGRVFVFDYFTVPSSSMSPAIMPGSKVIVNKLLFGPRLYTDLHFTRDGQELRAIRLRGLRGIRHNDIVVFNYPVHHWRISFVINHVYCKRVVGLPGDTLSAVNGHLHNNNYCGKLGDEDRQRQLAGKTVKELKHYRVYDVAPRRDSLFAWNIKDWGPLYVPRKGDIITLTPREAVLYRRILEWETGAKITCNRDSMAVFADGRRITTHRFHHNYYHICGDYSLDSSDSRYWGFVPEEYIVGIVTRIVLPQKENKGN</sequence>
<dbReference type="Pfam" id="PF10502">
    <property type="entry name" value="Peptidase_S26"/>
    <property type="match status" value="1"/>
</dbReference>
<comment type="subcellular location">
    <subcellularLocation>
        <location evidence="3">Membrane</location>
        <topology evidence="3">Single-pass type II membrane protein</topology>
    </subcellularLocation>
</comment>
<feature type="transmembrane region" description="Helical" evidence="3">
    <location>
        <begin position="7"/>
        <end position="29"/>
    </location>
</feature>
<proteinExistence type="inferred from homology"/>
<dbReference type="SUPFAM" id="SSF51306">
    <property type="entry name" value="LexA/Signal peptidase"/>
    <property type="match status" value="1"/>
</dbReference>
<accession>A0ABX2AV83</accession>
<evidence type="ECO:0000256" key="1">
    <source>
        <dbReference type="ARBA" id="ARBA00009370"/>
    </source>
</evidence>
<dbReference type="EMBL" id="JABKKE010000015">
    <property type="protein sequence ID" value="NPE14574.1"/>
    <property type="molecule type" value="Genomic_DNA"/>
</dbReference>
<evidence type="ECO:0000256" key="3">
    <source>
        <dbReference type="RuleBase" id="RU362042"/>
    </source>
</evidence>
<comment type="similarity">
    <text evidence="1 3">Belongs to the peptidase S26 family.</text>
</comment>
<keyword evidence="3" id="KW-0645">Protease</keyword>
<keyword evidence="6" id="KW-1185">Reference proteome</keyword>
<protein>
    <recommendedName>
        <fullName evidence="2 3">Signal peptidase I</fullName>
        <ecNumber evidence="3">3.4.21.89</ecNumber>
    </recommendedName>
</protein>
<evidence type="ECO:0000259" key="4">
    <source>
        <dbReference type="Pfam" id="PF10502"/>
    </source>
</evidence>
<evidence type="ECO:0000256" key="2">
    <source>
        <dbReference type="ARBA" id="ARBA00019232"/>
    </source>
</evidence>
<dbReference type="InterPro" id="IPR019533">
    <property type="entry name" value="Peptidase_S26"/>
</dbReference>
<organism evidence="5 6">
    <name type="scientific">Xylanibacter rodentium</name>
    <dbReference type="NCBI Taxonomy" id="2736289"/>
    <lineage>
        <taxon>Bacteria</taxon>
        <taxon>Pseudomonadati</taxon>
        <taxon>Bacteroidota</taxon>
        <taxon>Bacteroidia</taxon>
        <taxon>Bacteroidales</taxon>
        <taxon>Prevotellaceae</taxon>
        <taxon>Xylanibacter</taxon>
    </lineage>
</organism>
<dbReference type="NCBIfam" id="TIGR02227">
    <property type="entry name" value="sigpep_I_bact"/>
    <property type="match status" value="1"/>
</dbReference>
<comment type="caution">
    <text evidence="5">The sequence shown here is derived from an EMBL/GenBank/DDBJ whole genome shotgun (WGS) entry which is preliminary data.</text>
</comment>
<dbReference type="PANTHER" id="PTHR43390">
    <property type="entry name" value="SIGNAL PEPTIDASE I"/>
    <property type="match status" value="1"/>
</dbReference>
<dbReference type="CDD" id="cd06530">
    <property type="entry name" value="S26_SPase_I"/>
    <property type="match status" value="2"/>
</dbReference>
<evidence type="ECO:0000313" key="5">
    <source>
        <dbReference type="EMBL" id="NPE14574.1"/>
    </source>
</evidence>
<dbReference type="Gene3D" id="2.10.109.10">
    <property type="entry name" value="Umud Fragment, subunit A"/>
    <property type="match status" value="1"/>
</dbReference>
<comment type="catalytic activity">
    <reaction evidence="3">
        <text>Cleavage of hydrophobic, N-terminal signal or leader sequences from secreted and periplasmic proteins.</text>
        <dbReference type="EC" id="3.4.21.89"/>
    </reaction>
</comment>
<dbReference type="GeneID" id="82158022"/>
<dbReference type="PRINTS" id="PR00727">
    <property type="entry name" value="LEADERPTASE"/>
</dbReference>
<gene>
    <name evidence="5" type="primary">lepB</name>
    <name evidence="5" type="ORF">HPS55_09635</name>
</gene>
<dbReference type="GO" id="GO:0009003">
    <property type="term" value="F:signal peptidase activity"/>
    <property type="evidence" value="ECO:0007669"/>
    <property type="project" value="UniProtKB-EC"/>
</dbReference>
<name>A0ABX2AV83_9BACT</name>
<dbReference type="RefSeq" id="WP_172174221.1">
    <property type="nucleotide sequence ID" value="NZ_CASGIA010000041.1"/>
</dbReference>